<proteinExistence type="predicted"/>
<feature type="region of interest" description="Disordered" evidence="1">
    <location>
        <begin position="241"/>
        <end position="826"/>
    </location>
</feature>
<feature type="compositionally biased region" description="Basic and acidic residues" evidence="1">
    <location>
        <begin position="680"/>
        <end position="689"/>
    </location>
</feature>
<dbReference type="Gene3D" id="2.60.40.10">
    <property type="entry name" value="Immunoglobulins"/>
    <property type="match status" value="2"/>
</dbReference>
<feature type="transmembrane region" description="Helical" evidence="2">
    <location>
        <begin position="208"/>
        <end position="233"/>
    </location>
</feature>
<feature type="compositionally biased region" description="Polar residues" evidence="1">
    <location>
        <begin position="567"/>
        <end position="588"/>
    </location>
</feature>
<feature type="compositionally biased region" description="Basic and acidic residues" evidence="1">
    <location>
        <begin position="241"/>
        <end position="256"/>
    </location>
</feature>
<dbReference type="Proteomes" id="UP000264800">
    <property type="component" value="Unplaced"/>
</dbReference>
<keyword evidence="6" id="KW-1185">Reference proteome</keyword>
<evidence type="ECO:0000259" key="4">
    <source>
        <dbReference type="PROSITE" id="PS50835"/>
    </source>
</evidence>
<dbReference type="Ensembl" id="ENSKMAT00000024747.1">
    <property type="protein sequence ID" value="ENSKMAP00000024441.1"/>
    <property type="gene ID" value="ENSKMAG00000018119.1"/>
</dbReference>
<feature type="compositionally biased region" description="Polar residues" evidence="1">
    <location>
        <begin position="274"/>
        <end position="312"/>
    </location>
</feature>
<dbReference type="InterPro" id="IPR013783">
    <property type="entry name" value="Ig-like_fold"/>
</dbReference>
<dbReference type="OrthoDB" id="9427418at2759"/>
<feature type="compositionally biased region" description="Basic and acidic residues" evidence="1">
    <location>
        <begin position="628"/>
        <end position="640"/>
    </location>
</feature>
<dbReference type="SMART" id="SM00409">
    <property type="entry name" value="IG"/>
    <property type="match status" value="2"/>
</dbReference>
<organism evidence="5 6">
    <name type="scientific">Kryptolebias marmoratus</name>
    <name type="common">Mangrove killifish</name>
    <name type="synonym">Rivulus marmoratus</name>
    <dbReference type="NCBI Taxonomy" id="37003"/>
    <lineage>
        <taxon>Eukaryota</taxon>
        <taxon>Metazoa</taxon>
        <taxon>Chordata</taxon>
        <taxon>Craniata</taxon>
        <taxon>Vertebrata</taxon>
        <taxon>Euteleostomi</taxon>
        <taxon>Actinopterygii</taxon>
        <taxon>Neopterygii</taxon>
        <taxon>Teleostei</taxon>
        <taxon>Neoteleostei</taxon>
        <taxon>Acanthomorphata</taxon>
        <taxon>Ovalentaria</taxon>
        <taxon>Atherinomorphae</taxon>
        <taxon>Cyprinodontiformes</taxon>
        <taxon>Rivulidae</taxon>
        <taxon>Kryptolebias</taxon>
    </lineage>
</organism>
<feature type="compositionally biased region" description="Basic and acidic residues" evidence="1">
    <location>
        <begin position="488"/>
        <end position="497"/>
    </location>
</feature>
<name>A0A3Q3B5U9_KRYMA</name>
<dbReference type="PANTHER" id="PTHR21063:SF4">
    <property type="entry name" value="CD48 ANTIGEN-RELATED"/>
    <property type="match status" value="1"/>
</dbReference>
<feature type="compositionally biased region" description="Polar residues" evidence="1">
    <location>
        <begin position="759"/>
        <end position="780"/>
    </location>
</feature>
<dbReference type="PROSITE" id="PS50835">
    <property type="entry name" value="IG_LIKE"/>
    <property type="match status" value="1"/>
</dbReference>
<dbReference type="AlphaFoldDB" id="A0A3Q3B5U9"/>
<reference evidence="5" key="1">
    <citation type="submission" date="2025-08" db="UniProtKB">
        <authorList>
            <consortium name="Ensembl"/>
        </authorList>
    </citation>
    <scope>IDENTIFICATION</scope>
</reference>
<dbReference type="InterPro" id="IPR003599">
    <property type="entry name" value="Ig_sub"/>
</dbReference>
<accession>A0A3Q3B5U9</accession>
<dbReference type="InterPro" id="IPR007110">
    <property type="entry name" value="Ig-like_dom"/>
</dbReference>
<keyword evidence="2" id="KW-0812">Transmembrane</keyword>
<reference evidence="5" key="2">
    <citation type="submission" date="2025-09" db="UniProtKB">
        <authorList>
            <consortium name="Ensembl"/>
        </authorList>
    </citation>
    <scope>IDENTIFICATION</scope>
</reference>
<feature type="compositionally biased region" description="Basic and acidic residues" evidence="1">
    <location>
        <begin position="466"/>
        <end position="478"/>
    </location>
</feature>
<feature type="compositionally biased region" description="Acidic residues" evidence="1">
    <location>
        <begin position="330"/>
        <end position="348"/>
    </location>
</feature>
<sequence length="826" mass="90983">MFLRFFFFLCAFASCQGAGETTKYVVLGNEVTFKTGITTIPDEILWKHEGNKVVEFNGKEESQYGSFEGRVDLNWHTGDLTISGIRFEDSGLYELETFSNKKLQRFKYNLEVLDKVAKPTISCERIKGNGSDELGHQATLTCSAESRQSLVLEFKWSPKEQVGPKLIIPLGEEHDDQVYSCTVSNPLTKESATFNAKECYVDETSDNIPLIVVGLCVSFLFLILLLVGLYLCCKVHRTREKTRDIEQAPPESREGMEGGDEEREVLLSRMPTVPSKQPLNKISKQNDQVTNELKQRLSTGNKNQDLSTSVSSPAPEKPPRSPDRSSDDAERADEDEWTEAPEDLSELQDSEKTNGSLLNKQGVEVDGTTSPAPEKPPRCHDLPPEKNKIKSPPPAVPEKTPLVKTFSAGLNENQLSEEMQKKESDPEKTEESDNQSSEKKGKVTKPEIDVSESTGPYGFPPPRKGSSRERPNEPSRDEDKEDNSSDQVAKEPVEKNSKKSNLSGLEEKSKKSPTNSPKPTDSESAHEQQPPVPETNQGEETTQENDKQAPENSQKPDGVDDKELGPQVNNSKDPQSSTISNPDNSDTVASGEESDSAKTDQEDQKKTGPSSHPETSLEKGDEDETTEGSEKKGKVTKPEIDVSESTGPYGFPPPRKGSSRERPNEPSRDEDKEDNSSDQVAKEPVEKNSKKSNLSGLEEKSKKSPTNSPKPTDSESAHEQQPPVPETNQGEETTQENDKQAPENSQKPDGVDDKELGPQVNNSKDPQSSTISNPDNSDTVASGEESDSAKTDQEDQKKTGPSSHPETSLEKGDEDETTEGKNEDQS</sequence>
<evidence type="ECO:0000313" key="5">
    <source>
        <dbReference type="Ensembl" id="ENSKMAP00000024441.1"/>
    </source>
</evidence>
<feature type="compositionally biased region" description="Basic and acidic residues" evidence="1">
    <location>
        <begin position="787"/>
        <end position="798"/>
    </location>
</feature>
<dbReference type="OMA" id="THTREDD"/>
<evidence type="ECO:0000256" key="2">
    <source>
        <dbReference type="SAM" id="Phobius"/>
    </source>
</evidence>
<feature type="signal peptide" evidence="3">
    <location>
        <begin position="1"/>
        <end position="17"/>
    </location>
</feature>
<evidence type="ECO:0000256" key="1">
    <source>
        <dbReference type="SAM" id="MobiDB-lite"/>
    </source>
</evidence>
<dbReference type="PROSITE" id="PS51257">
    <property type="entry name" value="PROKAR_LIPOPROTEIN"/>
    <property type="match status" value="1"/>
</dbReference>
<keyword evidence="3" id="KW-0732">Signal</keyword>
<evidence type="ECO:0000256" key="3">
    <source>
        <dbReference type="SAM" id="SignalP"/>
    </source>
</evidence>
<dbReference type="SUPFAM" id="SSF48726">
    <property type="entry name" value="Immunoglobulin"/>
    <property type="match status" value="2"/>
</dbReference>
<feature type="compositionally biased region" description="Basic and acidic residues" evidence="1">
    <location>
        <begin position="418"/>
        <end position="448"/>
    </location>
</feature>
<dbReference type="KEGG" id="kmr:108239706"/>
<keyword evidence="2" id="KW-1133">Transmembrane helix</keyword>
<dbReference type="RefSeq" id="XP_017278091.1">
    <property type="nucleotide sequence ID" value="XM_017422602.3"/>
</dbReference>
<feature type="chain" id="PRO_5018692543" evidence="3">
    <location>
        <begin position="18"/>
        <end position="826"/>
    </location>
</feature>
<feature type="compositionally biased region" description="Polar residues" evidence="1">
    <location>
        <begin position="408"/>
        <end position="417"/>
    </location>
</feature>
<protein>
    <submittedName>
        <fullName evidence="5">Muscle M-line assembly protein unc-89-like</fullName>
    </submittedName>
</protein>
<feature type="compositionally biased region" description="Basic and acidic residues" evidence="1">
    <location>
        <begin position="595"/>
        <end position="606"/>
    </location>
</feature>
<dbReference type="InterPro" id="IPR036179">
    <property type="entry name" value="Ig-like_dom_sf"/>
</dbReference>
<dbReference type="PANTHER" id="PTHR21063">
    <property type="entry name" value="LFA-3"/>
    <property type="match status" value="1"/>
</dbReference>
<keyword evidence="2" id="KW-0472">Membrane</keyword>
<feature type="compositionally biased region" description="Basic and acidic residues" evidence="1">
    <location>
        <begin position="375"/>
        <end position="388"/>
    </location>
</feature>
<feature type="compositionally biased region" description="Basic and acidic residues" evidence="1">
    <location>
        <begin position="658"/>
        <end position="670"/>
    </location>
</feature>
<evidence type="ECO:0000313" key="6">
    <source>
        <dbReference type="Proteomes" id="UP000264800"/>
    </source>
</evidence>
<feature type="compositionally biased region" description="Basic and acidic residues" evidence="1">
    <location>
        <begin position="317"/>
        <end position="329"/>
    </location>
</feature>
<feature type="domain" description="Ig-like" evidence="4">
    <location>
        <begin position="119"/>
        <end position="195"/>
    </location>
</feature>
<dbReference type="GeneTree" id="ENSGT01030000234540"/>
<dbReference type="GeneID" id="108239706"/>